<feature type="compositionally biased region" description="Polar residues" evidence="1">
    <location>
        <begin position="2408"/>
        <end position="2432"/>
    </location>
</feature>
<dbReference type="Gene3D" id="2.60.40.10">
    <property type="entry name" value="Immunoglobulins"/>
    <property type="match status" value="8"/>
</dbReference>
<feature type="domain" description="DUF11" evidence="2">
    <location>
        <begin position="1328"/>
        <end position="1431"/>
    </location>
</feature>
<feature type="domain" description="RapA2 cadherin-like" evidence="4">
    <location>
        <begin position="3152"/>
        <end position="3241"/>
    </location>
</feature>
<dbReference type="InterPro" id="IPR001434">
    <property type="entry name" value="OmcB-like_DUF11"/>
</dbReference>
<feature type="domain" description="RapA2 cadherin-like" evidence="4">
    <location>
        <begin position="3408"/>
        <end position="3496"/>
    </location>
</feature>
<dbReference type="NCBIfam" id="TIGR01965">
    <property type="entry name" value="VCBS_repeat"/>
    <property type="match status" value="11"/>
</dbReference>
<feature type="compositionally biased region" description="Polar residues" evidence="1">
    <location>
        <begin position="3425"/>
        <end position="3445"/>
    </location>
</feature>
<comment type="caution">
    <text evidence="5">The sequence shown here is derived from an EMBL/GenBank/DDBJ whole genome shotgun (WGS) entry which is preliminary data.</text>
</comment>
<reference evidence="5 6" key="1">
    <citation type="submission" date="2017-11" db="EMBL/GenBank/DDBJ databases">
        <title>Draft genome sequence of environmental isolate Aeromonas lusitania sp. nov. MDC 2473.</title>
        <authorList>
            <person name="Colston S.M."/>
            <person name="Navarro A."/>
            <person name="Martinez-Murcia A.J."/>
            <person name="Graf J."/>
        </authorList>
    </citation>
    <scope>NUCLEOTIDE SEQUENCE [LARGE SCALE GENOMIC DNA]</scope>
    <source>
        <strain evidence="5 6">MDC 2473</strain>
    </source>
</reference>
<evidence type="ECO:0000313" key="6">
    <source>
        <dbReference type="Proteomes" id="UP000232060"/>
    </source>
</evidence>
<dbReference type="OrthoDB" id="9813456at2"/>
<dbReference type="EMBL" id="PGCP01000013">
    <property type="protein sequence ID" value="PJC93475.1"/>
    <property type="molecule type" value="Genomic_DNA"/>
</dbReference>
<feature type="compositionally biased region" description="Polar residues" evidence="1">
    <location>
        <begin position="2263"/>
        <end position="2275"/>
    </location>
</feature>
<feature type="domain" description="RapA2 cadherin-like" evidence="4">
    <location>
        <begin position="2892"/>
        <end position="2984"/>
    </location>
</feature>
<gene>
    <name evidence="5" type="ORF">CUC44_09580</name>
</gene>
<evidence type="ECO:0000256" key="1">
    <source>
        <dbReference type="SAM" id="MobiDB-lite"/>
    </source>
</evidence>
<feature type="domain" description="RapA2 cadherin-like" evidence="4">
    <location>
        <begin position="2509"/>
        <end position="2599"/>
    </location>
</feature>
<dbReference type="Proteomes" id="UP000232060">
    <property type="component" value="Unassembled WGS sequence"/>
</dbReference>
<dbReference type="InterPro" id="IPR040853">
    <property type="entry name" value="RapA2_cadherin-like"/>
</dbReference>
<keyword evidence="6" id="KW-1185">Reference proteome</keyword>
<dbReference type="Pfam" id="PF14252">
    <property type="entry name" value="DUF4347"/>
    <property type="match status" value="1"/>
</dbReference>
<feature type="domain" description="RapA2 cadherin-like" evidence="4">
    <location>
        <begin position="2636"/>
        <end position="2728"/>
    </location>
</feature>
<dbReference type="InterPro" id="IPR010221">
    <property type="entry name" value="VCBS_dom"/>
</dbReference>
<dbReference type="Pfam" id="PF01345">
    <property type="entry name" value="DUF11"/>
    <property type="match status" value="1"/>
</dbReference>
<evidence type="ECO:0000259" key="4">
    <source>
        <dbReference type="Pfam" id="PF17803"/>
    </source>
</evidence>
<feature type="domain" description="DUF4347" evidence="3">
    <location>
        <begin position="62"/>
        <end position="225"/>
    </location>
</feature>
<feature type="domain" description="RapA2 cadherin-like" evidence="4">
    <location>
        <begin position="2767"/>
        <end position="2855"/>
    </location>
</feature>
<evidence type="ECO:0000259" key="3">
    <source>
        <dbReference type="Pfam" id="PF14252"/>
    </source>
</evidence>
<feature type="domain" description="RapA2 cadherin-like" evidence="4">
    <location>
        <begin position="2380"/>
        <end position="2472"/>
    </location>
</feature>
<dbReference type="InterPro" id="IPR025592">
    <property type="entry name" value="DUF4347"/>
</dbReference>
<accession>A0A2M8HAB2</accession>
<feature type="compositionally biased region" description="Basic and acidic residues" evidence="1">
    <location>
        <begin position="36"/>
        <end position="45"/>
    </location>
</feature>
<name>A0A2M8HAB2_9GAMM</name>
<feature type="region of interest" description="Disordered" evidence="1">
    <location>
        <begin position="1816"/>
        <end position="1839"/>
    </location>
</feature>
<evidence type="ECO:0000313" key="5">
    <source>
        <dbReference type="EMBL" id="PJC93475.1"/>
    </source>
</evidence>
<proteinExistence type="predicted"/>
<feature type="domain" description="RapA2 cadherin-like" evidence="4">
    <location>
        <begin position="2109"/>
        <end position="2207"/>
    </location>
</feature>
<protein>
    <submittedName>
        <fullName evidence="5">Adhesin</fullName>
    </submittedName>
</protein>
<dbReference type="Pfam" id="PF17803">
    <property type="entry name" value="Cadherin_4"/>
    <property type="match status" value="11"/>
</dbReference>
<feature type="region of interest" description="Disordered" evidence="1">
    <location>
        <begin position="2263"/>
        <end position="2293"/>
    </location>
</feature>
<feature type="region of interest" description="Disordered" evidence="1">
    <location>
        <begin position="2397"/>
        <end position="2432"/>
    </location>
</feature>
<feature type="domain" description="RapA2 cadherin-like" evidence="4">
    <location>
        <begin position="3022"/>
        <end position="3116"/>
    </location>
</feature>
<feature type="region of interest" description="Disordered" evidence="1">
    <location>
        <begin position="34"/>
        <end position="57"/>
    </location>
</feature>
<organism evidence="5 6">
    <name type="scientific">Aeromonas lusitana</name>
    <dbReference type="NCBI Taxonomy" id="931529"/>
    <lineage>
        <taxon>Bacteria</taxon>
        <taxon>Pseudomonadati</taxon>
        <taxon>Pseudomonadota</taxon>
        <taxon>Gammaproteobacteria</taxon>
        <taxon>Aeromonadales</taxon>
        <taxon>Aeromonadaceae</taxon>
        <taxon>Aeromonas</taxon>
    </lineage>
</organism>
<feature type="region of interest" description="Disordered" evidence="1">
    <location>
        <begin position="3421"/>
        <end position="3452"/>
    </location>
</feature>
<dbReference type="InterPro" id="IPR013783">
    <property type="entry name" value="Ig-like_fold"/>
</dbReference>
<feature type="domain" description="RapA2 cadherin-like" evidence="4">
    <location>
        <begin position="3279"/>
        <end position="3371"/>
    </location>
</feature>
<dbReference type="RefSeq" id="WP_100859735.1">
    <property type="nucleotide sequence ID" value="NZ_PGCP01000013.1"/>
</dbReference>
<sequence length="3714" mass="380748">MAITPPRSILRPQHQMLALEPRILFDGAAAIAAEHQTQDAQHEPGDAPAHGEPAQTTPPRHLLVIDTRIEQAQPLTEHLDANTSLLLIDKQTDALAAITAKLNQLGQVDSIQILSHGSAGQFTLGNRTLTADNLASVGQQLQGWQSHLSPDADIQLYGCRVGAGDAGKALVSALAQWTGADVAASSDDTGASSKGGDWDLEVSTGLIDQPLALDRATAQGYDRLLANASPTSSLTQSSADVLLGDEVQFTVNVSNNTSQTGYAPYLDIYLPSTGKDGDDGLTFTQASYLGQVLKTHSVIFDASGNATHPLAVDSSGNPLIIRAADVGLRAGDTLIVVELPFASVSQGQPDIPILISARLSNLADTSFSAATPELTIGVRSGFQYGNDALNNPQDDPTLVEGTVHSFVVRPTIIHFEQSLDMPEGETTTGPNFSHTLTLTAIPADGQTLSQVVISQTLPGNMQVTAITPGVNGTLTSITLTDGRVITNPALMASAINSDAIFISAFTVQYSSLSAATSTLVQFYVPETDASGQQVIDPNSGDAVQITIAAPTGSGEWTPLDSRDLTPPDTTIDFSGQGDPIGFIARSISLQKDVVLSIDNGKAGISPGDTLDYTVKMALSDYFAFGKNLFGEGQFVVTDTLSDGQTLTGSPTLTLMRNGASETITLVYTSVLNADGTTTISFDIGQSLQNAFPLLSWLGGDLAFDDNQQGATLALLSYSALISQSYTPPAGNPHSEINEGDSIGNSATVTASVIENSTNLTGGTESDSSQTSTRIPTSQVDIQLATVNGSNSPGGAVELRPGDQVTFRLSYDLVTGDYEQFKLTAYLPLPLFDISGISWTEGSGVGQWHFGAGDTNLGNLVSVTVGPGNSLIFDFGSYATSTLGGSRIEVEFTLRVGDQPFADQRTLDVLAQSSQVTTLNKTQLSSSDVTVITSIAEPDLAISHGVVSASNGTVSGTTGSWSAPGSGGAPFTGKVTDINAVNGGVTNIDGADVLRLATAIENRGGGGAFDVVTSINLPAGLSFRNGSLAAANLQIYRGDGTALVLGTDYQVSGNTISFLDAGNVASLLPGRAGTGADTAGSNLIVITYEVEVASDIRASSTLETSAVLSNYASVNNGQDFTPVDLTDTASEQVAAPSLVIDFSNGDPDSASSAGHTSGTTLVIGESMGYDIRVTLPEGSTQLLQITDLIPPGFRLDTSYNGGKGYELITTGFGGTISEPTLSGSALGTSDGDANFSFSVSGASADNNQGNNSFTIRLRLVADNLMSNQPGTQLSNGANLHYQDPDGDVAAGAPIVREITATPAPNAVIEEPRLSVTQSLLTQPPPYGFEEGDSLSFNIVVSNNGPLDAFDIQLSDLLPTQLSGYSLVSVFYDGVDVSSQFELVGNQLQTKADANLDLAVGKQLILVISGTVNASATSFAQLTNQAEVQWTSLDGTLGTSADPAGERTGADGTLADNVLNDFRTLSQGLIPIASGIQISRVGGVNETGGGATNASHEQVTVGEIIRYKVVALIPEGDNANYELRVSLPKGLSFIDANQVRLALISNGGVGKGLSSSLSGTAITGADVSGNDGSSEAQFISPTLANGLQGLLAGSQIDIVTDANGNQTIIFRLGNISNKDTDSDLEGIALEFNVRVDNSQGNQAGTQLGVSAKDYVGADPANLIQRGASLTVYQDIVEPALGNLDKTVIAFDPRAIDNNTGRAQVQIGFEQTGGIIAFEPRLTDGFPGGSNYALTSLTITLGGTTYTYDSGASGSNFGLPPGTTVVITQGGSFAVDFSQLDVGAKVTLVYSVDLPNGATITGTDATLSWSSLPESFTGWGGSSVGSDGSASGERTGQDGPGNTLNNYVLTSRAGLGIISGTLWNDTASATTSTTPDGAGLAGQTVTLIWGGADNDLATTGDNQSFLTTTDGSGHFSFGILPTGIYRLDGPAGTTITDASAGTLQVRIDSDGNTLGQVSITLTETGIDGGQFVDGANIGYVELNDAPTLGNTTPAQSVDEDLDLAILGLSVADIDAGTGAITLTLTVGHGVLSLGSATGLTVITNNGGGQLVLTGNLSALNAALQTLNYRGNQDYNGSDTLSVLVNDNGQFGDKQGGDGIPGNAEDALTATTSITITIRPVNDDPVGVDDNVTAIEAGGTTNNHPGDNPQGNLLTNDKDVDIATNGDRLHLGLVTSVETGNSTTPGSTDIPASVVGKYGTLYLLVGGGYRYEVDNGNPDVEALRLSSDTLTEQFSYQLIDSLGATDQANLIVTIQGSNDAPVTLPDTGSATEQGVSQPGTDAIGNVLDNDTDVDSGDSKRVDKVALGLPTNLSQITDVPAGSTSANGAVITGLYGTLTLGANGSYRYVIDNGNATVQALRSGDSLTEVFSYRAMDLGNLNDVTTLLITINGSNDAPVAVDDSGTTLEAGGVNNATPGSDASGNVLTNDTDPDSTNPNETKAVSAISTSGGTTGTLGTALRGIYGWLTLNADGSYSYVVDNSLPAVQALRLTGNILTDGFRYTLRDAAGTTSQANLVITIQGANDAPSAIADTANATEAGGLGNGTAGTNPSGNVLDNDTDPDSNGERLTVSGVSFGVTSGSVGVALSGLYGTLVLNADGSYSYVLDNANATVQRLLPGETLVEQFGYQIADLGGLLSSSTLTITILGRNDSPVAVADTGTAVEAGGINNATPGSDASGNLLTNDTDPESANINETRAVSAVSTSGGTGGTLGTALRGTYGWLTLKADGSYTYQVDNSLPAVQALRLTSNTLADNFSYTMRDAAGATSQAGITITIQGANDAPTATVDTAIAIEAGGLGNAAAGTNPSGDVLGNDTDPDGNGEQLVVSGVSFGATSGTIGSAISGLYGTLVLNADGSYSYVLDNANATVQRLLPGETLVEQFGYQITDLGGLLSASTLTITIQGRDDSPVAVADIGTATEAGGINNATPGSDAIGNVLTNDTDPDSANPNEIKTVNAVSTGAGSVGTLGTALRGTYGWLTLGADGSYTYVVDNSLAAVQALRTSADVLTDTFGYGMRDANNASSQSTLIIRIEGANDTPVAQNNIGIAVADNGAGNVVNPSGNLLTNDGDVDAGDSLTLTAGRTGEEAAGGILAPVNLGVPLVLVGQYGTLTLHLNGDYQYALDITNAAVLGLGPLQSLNDHFTYQAQDLAGAVDLAELTIIIRGRNDAPVANPDQAQVIEAGGLNNAQPGLDPSGNVLGNDTDLENDPLTVTRVQNADGQSASLGTVLRGRYGDLVMNSDGSWHYSLDNSLAEVQALRGPSQTLTEQFSYQIVDVWGVGSASTLTLTIRGSNDTPIAQDDQTTAIEAGGVHNAAAGLNPTGNVLDNDLDVDSQANGETRSVLTVSNSVGASVSAGQALQGRYGQLILNADGSYQYLLDNDNPEVEALRTAGQTLTEMFTYQMRDQAGAQSQARLTVLIQGANDNPVAQDDSSVASDQVTAPHTTGNVLPNDSDVDANDPLQVVAMRSGAENGSGDNGQLGQPLAGRYGWLVLNADGSYSYTIDLTNKEVLAAAGLGQVLQDIFTYTLGDGSQTVDQAQLVIHLNISAPYVPPPDEGPFGPNYGDTSATEGTTLNYPDITPVVFVTPVVQNISLLLGASAERADGSQLFFGLTPEIHSQSIGLGLLDGTFVSQSVQESSLTQELELAAFLGRHGRVGLTADGLLSDESVFAMTPQEMRPHVGGERASKTSSFTRQLQDAAGRHIAGLNSNTNMTTKSGT</sequence>
<evidence type="ECO:0000259" key="2">
    <source>
        <dbReference type="Pfam" id="PF01345"/>
    </source>
</evidence>
<feature type="domain" description="RapA2 cadherin-like" evidence="4">
    <location>
        <begin position="2245"/>
        <end position="2343"/>
    </location>
</feature>